<evidence type="ECO:0000313" key="2">
    <source>
        <dbReference type="Proteomes" id="UP001634007"/>
    </source>
</evidence>
<reference evidence="1 2" key="1">
    <citation type="submission" date="2024-11" db="EMBL/GenBank/DDBJ databases">
        <title>Chromosome-level genome assembly of Eucalyptus globulus Labill. provides insights into its genome evolution.</title>
        <authorList>
            <person name="Li X."/>
        </authorList>
    </citation>
    <scope>NUCLEOTIDE SEQUENCE [LARGE SCALE GENOMIC DNA]</scope>
    <source>
        <strain evidence="1">CL2024</strain>
        <tissue evidence="1">Fresh tender leaves</tissue>
    </source>
</reference>
<keyword evidence="2" id="KW-1185">Reference proteome</keyword>
<gene>
    <name evidence="1" type="ORF">ACJRO7_030762</name>
</gene>
<dbReference type="Proteomes" id="UP001634007">
    <property type="component" value="Unassembled WGS sequence"/>
</dbReference>
<comment type="caution">
    <text evidence="1">The sequence shown here is derived from an EMBL/GenBank/DDBJ whole genome shotgun (WGS) entry which is preliminary data.</text>
</comment>
<dbReference type="AlphaFoldDB" id="A0ABD3JI79"/>
<sequence length="293" mass="33162">MVVTEERMAPSVEINGLSFTNPEIDEHLPPGFQPSSTTCRSCSIPAIAVFSLDPTAQALFSSNHAFFFQNVVLGGKHIVEPHMVRVLGRLAFHDTALTSSGDLYYLGGKWRPEVPFVGFEVPKQMDVSVEKMIFWVVGIYPQRRVELIKVSDEPRRRVQICTRVLKPIKITVDLKVLARADLLKLLRKECEQTGSIIIHATHIFYGLDDCKFTAPFTLVYVAHGKLQLAMTVESWLRRERDEERQRRKERKITGDPALVAARPLNNDRAGGRLHSTTTGEESCFFSSNRVLRQ</sequence>
<dbReference type="EMBL" id="JBJKBG010000008">
    <property type="protein sequence ID" value="KAL3725783.1"/>
    <property type="molecule type" value="Genomic_DNA"/>
</dbReference>
<evidence type="ECO:0000313" key="1">
    <source>
        <dbReference type="EMBL" id="KAL3725783.1"/>
    </source>
</evidence>
<protein>
    <submittedName>
        <fullName evidence="1">Uncharacterized protein</fullName>
    </submittedName>
</protein>
<organism evidence="1 2">
    <name type="scientific">Eucalyptus globulus</name>
    <name type="common">Tasmanian blue gum</name>
    <dbReference type="NCBI Taxonomy" id="34317"/>
    <lineage>
        <taxon>Eukaryota</taxon>
        <taxon>Viridiplantae</taxon>
        <taxon>Streptophyta</taxon>
        <taxon>Embryophyta</taxon>
        <taxon>Tracheophyta</taxon>
        <taxon>Spermatophyta</taxon>
        <taxon>Magnoliopsida</taxon>
        <taxon>eudicotyledons</taxon>
        <taxon>Gunneridae</taxon>
        <taxon>Pentapetalae</taxon>
        <taxon>rosids</taxon>
        <taxon>malvids</taxon>
        <taxon>Myrtales</taxon>
        <taxon>Myrtaceae</taxon>
        <taxon>Myrtoideae</taxon>
        <taxon>Eucalypteae</taxon>
        <taxon>Eucalyptus</taxon>
    </lineage>
</organism>
<name>A0ABD3JI79_EUCGL</name>
<accession>A0ABD3JI79</accession>
<proteinExistence type="predicted"/>